<evidence type="ECO:0000313" key="2">
    <source>
        <dbReference type="Proteomes" id="UP000027037"/>
    </source>
</evidence>
<dbReference type="eggNOG" id="ENOG502ZVSH">
    <property type="taxonomic scope" value="Bacteria"/>
</dbReference>
<dbReference type="OrthoDB" id="7615674at2"/>
<dbReference type="EMBL" id="AWFF01000026">
    <property type="protein sequence ID" value="KCZ55910.1"/>
    <property type="molecule type" value="Genomic_DNA"/>
</dbReference>
<accession>A0A062UIF0</accession>
<dbReference type="AlphaFoldDB" id="A0A062UIF0"/>
<dbReference type="Proteomes" id="UP000027037">
    <property type="component" value="Unassembled WGS sequence"/>
</dbReference>
<keyword evidence="2" id="KW-1185">Reference proteome</keyword>
<comment type="caution">
    <text evidence="1">The sequence shown here is derived from an EMBL/GenBank/DDBJ whole genome shotgun (WGS) entry which is preliminary data.</text>
</comment>
<dbReference type="RefSeq" id="WP_034792654.1">
    <property type="nucleotide sequence ID" value="NZ_AWFF01000026.1"/>
</dbReference>
<reference evidence="1 2" key="1">
    <citation type="journal article" date="2014" name="Antonie Van Leeuwenhoek">
        <title>Hyphomonas beringensis sp. nov. and Hyphomonas chukchiensis sp. nov., isolated from surface seawater of the Bering Sea and Chukchi Sea.</title>
        <authorList>
            <person name="Li C."/>
            <person name="Lai Q."/>
            <person name="Li G."/>
            <person name="Dong C."/>
            <person name="Wang J."/>
            <person name="Liao Y."/>
            <person name="Shao Z."/>
        </authorList>
    </citation>
    <scope>NUCLEOTIDE SEQUENCE [LARGE SCALE GENOMIC DNA]</scope>
    <source>
        <strain evidence="1 2">25B14_1</strain>
    </source>
</reference>
<gene>
    <name evidence="1" type="ORF">HY29_09905</name>
</gene>
<proteinExistence type="predicted"/>
<dbReference type="STRING" id="1280946.HY29_09905"/>
<name>A0A062UIF0_9PROT</name>
<organism evidence="1 2">
    <name type="scientific">Hyphomonas beringensis</name>
    <dbReference type="NCBI Taxonomy" id="1280946"/>
    <lineage>
        <taxon>Bacteria</taxon>
        <taxon>Pseudomonadati</taxon>
        <taxon>Pseudomonadota</taxon>
        <taxon>Alphaproteobacteria</taxon>
        <taxon>Hyphomonadales</taxon>
        <taxon>Hyphomonadaceae</taxon>
        <taxon>Hyphomonas</taxon>
    </lineage>
</organism>
<protein>
    <submittedName>
        <fullName evidence="1">Uncharacterized protein</fullName>
    </submittedName>
</protein>
<dbReference type="PATRIC" id="fig|1280946.3.peg.777"/>
<evidence type="ECO:0000313" key="1">
    <source>
        <dbReference type="EMBL" id="KCZ55910.1"/>
    </source>
</evidence>
<sequence length="255" mass="27875">MVKFTYREDGPVTGFVYVANSKRDDRFRTARPGDIIRNPEPEPPYIVVSHNTDDIILSDWPGTLWTAEVIDANAPQEDEGDFTRATAVRLVERLPAHTLFGPNGEAVAWVADRASGLTYQEADLLAEHRAPGAASAYAKAWLNWEGLTPSSREYTEWEGIISIGSEGPFSPVGRGLRTVFGAVVAQAWRIQGDDAMYAEGGPEEDPDLHLVEPWASAALCLVEITMALGAPGLLNAEDRKLLTDPWRTLTSPSLS</sequence>